<sequence>MVAHQLLHPRALIVVNMVAHQLLHPRAFMVVSTMTKCTWHPQHQNEINAIFEKKAAERIKDTTFAAWNASKMPEWLREDVWKKLLAKWNIDEWKKKTEQAKANCTSSKGGSLHTGGSINFTAHKLRLEKERGQDMSHDEVFEEKHKKKNKDGTREHWEDYHKRVGKWQQTQPPSTQPTPDDTNSLWTEASSGVNKGRVYGLGVRRPIGHPNPLLANSSSSQNQEQMEDMRKEICDLKQQLDLQFGIFVKMQKFMRKHGHNLCDDEDEQTESDFVVV</sequence>
<dbReference type="Pfam" id="PF03004">
    <property type="entry name" value="Transposase_24"/>
    <property type="match status" value="1"/>
</dbReference>
<organism evidence="2">
    <name type="scientific">Nicotiana tabacum</name>
    <name type="common">Common tobacco</name>
    <dbReference type="NCBI Taxonomy" id="4097"/>
    <lineage>
        <taxon>Eukaryota</taxon>
        <taxon>Viridiplantae</taxon>
        <taxon>Streptophyta</taxon>
        <taxon>Embryophyta</taxon>
        <taxon>Tracheophyta</taxon>
        <taxon>Spermatophyta</taxon>
        <taxon>Magnoliopsida</taxon>
        <taxon>eudicotyledons</taxon>
        <taxon>Gunneridae</taxon>
        <taxon>Pentapetalae</taxon>
        <taxon>asterids</taxon>
        <taxon>lamiids</taxon>
        <taxon>Solanales</taxon>
        <taxon>Solanaceae</taxon>
        <taxon>Nicotianoideae</taxon>
        <taxon>Nicotianeae</taxon>
        <taxon>Nicotiana</taxon>
    </lineage>
</organism>
<protein>
    <recommendedName>
        <fullName evidence="3">Glutathione S-transferase T3-like</fullName>
    </recommendedName>
</protein>
<dbReference type="AlphaFoldDB" id="A0A1S4DDP2"/>
<dbReference type="OrthoDB" id="1252236at2759"/>
<accession>A0A1S4DDP2</accession>
<name>A0A1S4DDP2_TOBAC</name>
<evidence type="ECO:0000256" key="1">
    <source>
        <dbReference type="SAM" id="MobiDB-lite"/>
    </source>
</evidence>
<reference evidence="2" key="1">
    <citation type="submission" date="2025-08" db="UniProtKB">
        <authorList>
            <consortium name="RefSeq"/>
        </authorList>
    </citation>
    <scope>IDENTIFICATION</scope>
</reference>
<feature type="compositionally biased region" description="Low complexity" evidence="1">
    <location>
        <begin position="168"/>
        <end position="182"/>
    </location>
</feature>
<proteinExistence type="predicted"/>
<dbReference type="KEGG" id="nta:107828714"/>
<feature type="region of interest" description="Disordered" evidence="1">
    <location>
        <begin position="131"/>
        <end position="189"/>
    </location>
</feature>
<feature type="compositionally biased region" description="Basic and acidic residues" evidence="1">
    <location>
        <begin position="131"/>
        <end position="162"/>
    </location>
</feature>
<evidence type="ECO:0000313" key="2">
    <source>
        <dbReference type="RefSeq" id="XP_016511565.1"/>
    </source>
</evidence>
<dbReference type="PaxDb" id="4097-A0A1S4DDP2"/>
<evidence type="ECO:0008006" key="3">
    <source>
        <dbReference type="Google" id="ProtNLM"/>
    </source>
</evidence>
<dbReference type="InterPro" id="IPR004252">
    <property type="entry name" value="Probable_transposase_24"/>
</dbReference>
<gene>
    <name evidence="2" type="primary">LOC107828714</name>
</gene>
<dbReference type="RefSeq" id="XP_016511565.1">
    <property type="nucleotide sequence ID" value="XM_016656079.1"/>
</dbReference>